<dbReference type="GO" id="GO:0044205">
    <property type="term" value="P:'de novo' UMP biosynthetic process"/>
    <property type="evidence" value="ECO:0007669"/>
    <property type="project" value="UniProtKB-UniRule"/>
</dbReference>
<dbReference type="InterPro" id="IPR006130">
    <property type="entry name" value="Asp/Orn_carbamoylTrfase"/>
</dbReference>
<accession>A0A9E6XYE5</accession>
<dbReference type="GO" id="GO:0004070">
    <property type="term" value="F:aspartate carbamoyltransferase activity"/>
    <property type="evidence" value="ECO:0007669"/>
    <property type="project" value="UniProtKB-UniRule"/>
</dbReference>
<dbReference type="GO" id="GO:0006207">
    <property type="term" value="P:'de novo' pyrimidine nucleobase biosynthetic process"/>
    <property type="evidence" value="ECO:0007669"/>
    <property type="project" value="InterPro"/>
</dbReference>
<evidence type="ECO:0000256" key="5">
    <source>
        <dbReference type="ARBA" id="ARBA00043884"/>
    </source>
</evidence>
<dbReference type="GO" id="GO:0016597">
    <property type="term" value="F:amino acid binding"/>
    <property type="evidence" value="ECO:0007669"/>
    <property type="project" value="InterPro"/>
</dbReference>
<dbReference type="AlphaFoldDB" id="A0A9E6XYE5"/>
<evidence type="ECO:0000259" key="9">
    <source>
        <dbReference type="Pfam" id="PF02729"/>
    </source>
</evidence>
<comment type="subunit">
    <text evidence="7">Heterododecamer (2C3:3R2) of six catalytic PyrB chains organized as two trimers (C3), and six regulatory PyrI chains organized as three dimers (R2).</text>
</comment>
<comment type="pathway">
    <text evidence="1 7">Pyrimidine metabolism; UMP biosynthesis via de novo pathway; (S)-dihydroorotate from bicarbonate: step 2/3.</text>
</comment>
<evidence type="ECO:0000256" key="2">
    <source>
        <dbReference type="ARBA" id="ARBA00008896"/>
    </source>
</evidence>
<feature type="binding site" evidence="7">
    <location>
        <position position="132"/>
    </location>
    <ligand>
        <name>carbamoyl phosphate</name>
        <dbReference type="ChEBI" id="CHEBI:58228"/>
    </ligand>
</feature>
<evidence type="ECO:0000259" key="8">
    <source>
        <dbReference type="Pfam" id="PF00185"/>
    </source>
</evidence>
<comment type="catalytic activity">
    <reaction evidence="6 7">
        <text>carbamoyl phosphate + L-aspartate = N-carbamoyl-L-aspartate + phosphate + H(+)</text>
        <dbReference type="Rhea" id="RHEA:20013"/>
        <dbReference type="ChEBI" id="CHEBI:15378"/>
        <dbReference type="ChEBI" id="CHEBI:29991"/>
        <dbReference type="ChEBI" id="CHEBI:32814"/>
        <dbReference type="ChEBI" id="CHEBI:43474"/>
        <dbReference type="ChEBI" id="CHEBI:58228"/>
        <dbReference type="EC" id="2.1.3.2"/>
    </reaction>
</comment>
<evidence type="ECO:0000313" key="11">
    <source>
        <dbReference type="Proteomes" id="UP001162834"/>
    </source>
</evidence>
<dbReference type="InterPro" id="IPR006131">
    <property type="entry name" value="Asp_carbamoyltransf_Asp/Orn-bd"/>
</dbReference>
<dbReference type="SUPFAM" id="SSF53671">
    <property type="entry name" value="Aspartate/ornithine carbamoyltransferase"/>
    <property type="match status" value="1"/>
</dbReference>
<feature type="binding site" evidence="7">
    <location>
        <position position="257"/>
    </location>
    <ligand>
        <name>carbamoyl phosphate</name>
        <dbReference type="ChEBI" id="CHEBI:58228"/>
    </ligand>
</feature>
<dbReference type="PANTHER" id="PTHR45753:SF6">
    <property type="entry name" value="ASPARTATE CARBAMOYLTRANSFERASE"/>
    <property type="match status" value="1"/>
</dbReference>
<protein>
    <recommendedName>
        <fullName evidence="7">Aspartate carbamoyltransferase</fullName>
        <ecNumber evidence="7">2.1.3.2</ecNumber>
    </recommendedName>
    <alternativeName>
        <fullName evidence="7">Aspartate transcarbamylase</fullName>
        <shortName evidence="7">ATCase</shortName>
    </alternativeName>
</protein>
<evidence type="ECO:0000256" key="6">
    <source>
        <dbReference type="ARBA" id="ARBA00048859"/>
    </source>
</evidence>
<dbReference type="Pfam" id="PF02729">
    <property type="entry name" value="OTCace_N"/>
    <property type="match status" value="1"/>
</dbReference>
<evidence type="ECO:0000313" key="10">
    <source>
        <dbReference type="EMBL" id="UGS36754.1"/>
    </source>
</evidence>
<organism evidence="10 11">
    <name type="scientific">Capillimicrobium parvum</name>
    <dbReference type="NCBI Taxonomy" id="2884022"/>
    <lineage>
        <taxon>Bacteria</taxon>
        <taxon>Bacillati</taxon>
        <taxon>Actinomycetota</taxon>
        <taxon>Thermoleophilia</taxon>
        <taxon>Solirubrobacterales</taxon>
        <taxon>Capillimicrobiaceae</taxon>
        <taxon>Capillimicrobium</taxon>
    </lineage>
</organism>
<feature type="binding site" evidence="7">
    <location>
        <position position="104"/>
    </location>
    <ligand>
        <name>carbamoyl phosphate</name>
        <dbReference type="ChEBI" id="CHEBI:58228"/>
    </ligand>
</feature>
<keyword evidence="11" id="KW-1185">Reference proteome</keyword>
<dbReference type="PRINTS" id="PR00101">
    <property type="entry name" value="ATCASE"/>
</dbReference>
<evidence type="ECO:0000256" key="1">
    <source>
        <dbReference type="ARBA" id="ARBA00004852"/>
    </source>
</evidence>
<feature type="binding site" evidence="7">
    <location>
        <position position="256"/>
    </location>
    <ligand>
        <name>carbamoyl phosphate</name>
        <dbReference type="ChEBI" id="CHEBI:58228"/>
    </ligand>
</feature>
<comment type="similarity">
    <text evidence="2 7">Belongs to the aspartate/ornithine carbamoyltransferase superfamily. ATCase family.</text>
</comment>
<dbReference type="Pfam" id="PF00185">
    <property type="entry name" value="OTCace"/>
    <property type="match status" value="1"/>
</dbReference>
<feature type="domain" description="Aspartate/ornithine carbamoyltransferase Asp/Orn-binding" evidence="8">
    <location>
        <begin position="152"/>
        <end position="292"/>
    </location>
</feature>
<feature type="binding site" evidence="7">
    <location>
        <position position="165"/>
    </location>
    <ligand>
        <name>L-aspartate</name>
        <dbReference type="ChEBI" id="CHEBI:29991"/>
    </ligand>
</feature>
<dbReference type="NCBIfam" id="NF002032">
    <property type="entry name" value="PRK00856.1"/>
    <property type="match status" value="1"/>
</dbReference>
<keyword evidence="3 7" id="KW-0808">Transferase</keyword>
<dbReference type="InterPro" id="IPR036901">
    <property type="entry name" value="Asp/Orn_carbamoylTrfase_sf"/>
</dbReference>
<reference evidence="10" key="1">
    <citation type="journal article" date="2022" name="Int. J. Syst. Evol. Microbiol.">
        <title>Pseudomonas aegrilactucae sp. nov. and Pseudomonas morbosilactucae sp. nov., pathogens causing bacterial rot of lettuce in Japan.</title>
        <authorList>
            <person name="Sawada H."/>
            <person name="Fujikawa T."/>
            <person name="Satou M."/>
        </authorList>
    </citation>
    <scope>NUCLEOTIDE SEQUENCE</scope>
    <source>
        <strain evidence="10">0166_1</strain>
    </source>
</reference>
<gene>
    <name evidence="7 10" type="primary">pyrB</name>
    <name evidence="10" type="ORF">DSM104329_03163</name>
</gene>
<dbReference type="InterPro" id="IPR006132">
    <property type="entry name" value="Asp/Orn_carbamoyltranf_P-bd"/>
</dbReference>
<dbReference type="EMBL" id="CP087164">
    <property type="protein sequence ID" value="UGS36754.1"/>
    <property type="molecule type" value="Genomic_DNA"/>
</dbReference>
<keyword evidence="4 7" id="KW-0665">Pyrimidine biosynthesis</keyword>
<dbReference type="EC" id="2.1.3.2" evidence="7"/>
<dbReference type="NCBIfam" id="TIGR00670">
    <property type="entry name" value="asp_carb_tr"/>
    <property type="match status" value="1"/>
</dbReference>
<dbReference type="PRINTS" id="PR00100">
    <property type="entry name" value="AOTCASE"/>
</dbReference>
<dbReference type="PANTHER" id="PTHR45753">
    <property type="entry name" value="ORNITHINE CARBAMOYLTRANSFERASE, MITOCHONDRIAL"/>
    <property type="match status" value="1"/>
</dbReference>
<sequence>MRHLLSIDDLDRDAIERILARAASFAEVSGREIKKLPTLRGRRVLNLFYENSTRTRSSFEIAAKTLSADVTNFSPSGSSVAKGESLKDTVQTLSAYDPAAIVVRHPHAGAAVMVSRWTPAAVINAGDGKHEHPTQALLDVYTLHRRLGALDGKRIWIVGDIEHSRVARSDILAFTRMGAHVTVCGPPTLIPPGIEALGATVRYTLDDLREADVVYALRMQKERMTDAYIPSLREYVARYQINGRRLGPRQVVMHPGPVNRGVEIAGEVVDSPQAVITAQVEAGVVVRMAVLYELLAGARSGAPEPSAPVLA</sequence>
<dbReference type="GO" id="GO:0006520">
    <property type="term" value="P:amino acid metabolic process"/>
    <property type="evidence" value="ECO:0007669"/>
    <property type="project" value="InterPro"/>
</dbReference>
<dbReference type="Gene3D" id="3.40.50.1370">
    <property type="entry name" value="Aspartate/ornithine carbamoyltransferase"/>
    <property type="match status" value="2"/>
</dbReference>
<feature type="binding site" evidence="7">
    <location>
        <position position="218"/>
    </location>
    <ligand>
        <name>L-aspartate</name>
        <dbReference type="ChEBI" id="CHEBI:29991"/>
    </ligand>
</feature>
<feature type="binding site" evidence="7">
    <location>
        <position position="55"/>
    </location>
    <ligand>
        <name>carbamoyl phosphate</name>
        <dbReference type="ChEBI" id="CHEBI:58228"/>
    </ligand>
</feature>
<evidence type="ECO:0000256" key="3">
    <source>
        <dbReference type="ARBA" id="ARBA00022679"/>
    </source>
</evidence>
<name>A0A9E6XYE5_9ACTN</name>
<evidence type="ECO:0000256" key="7">
    <source>
        <dbReference type="HAMAP-Rule" id="MF_00001"/>
    </source>
</evidence>
<evidence type="ECO:0000256" key="4">
    <source>
        <dbReference type="ARBA" id="ARBA00022975"/>
    </source>
</evidence>
<feature type="binding site" evidence="7">
    <location>
        <position position="82"/>
    </location>
    <ligand>
        <name>L-aspartate</name>
        <dbReference type="ChEBI" id="CHEBI:29991"/>
    </ligand>
</feature>
<dbReference type="PROSITE" id="PS00097">
    <property type="entry name" value="CARBAMOYLTRANSFERASE"/>
    <property type="match status" value="1"/>
</dbReference>
<dbReference type="GO" id="GO:0005829">
    <property type="term" value="C:cytosol"/>
    <property type="evidence" value="ECO:0007669"/>
    <property type="project" value="TreeGrafter"/>
</dbReference>
<feature type="binding site" evidence="7">
    <location>
        <position position="54"/>
    </location>
    <ligand>
        <name>carbamoyl phosphate</name>
        <dbReference type="ChEBI" id="CHEBI:58228"/>
    </ligand>
</feature>
<dbReference type="Proteomes" id="UP001162834">
    <property type="component" value="Chromosome"/>
</dbReference>
<feature type="binding site" evidence="7">
    <location>
        <position position="135"/>
    </location>
    <ligand>
        <name>carbamoyl phosphate</name>
        <dbReference type="ChEBI" id="CHEBI:58228"/>
    </ligand>
</feature>
<proteinExistence type="inferred from homology"/>
<dbReference type="HAMAP" id="MF_00001">
    <property type="entry name" value="Asp_carb_tr"/>
    <property type="match status" value="1"/>
</dbReference>
<dbReference type="KEGG" id="sbae:DSM104329_03163"/>
<comment type="function">
    <text evidence="5 7">Catalyzes the condensation of carbamoyl phosphate and aspartate to form carbamoyl aspartate and inorganic phosphate, the committed step in the de novo pyrimidine nucleotide biosynthesis pathway.</text>
</comment>
<dbReference type="InterPro" id="IPR002082">
    <property type="entry name" value="Asp_carbamoyltransf"/>
</dbReference>
<feature type="domain" description="Aspartate/ornithine carbamoyltransferase carbamoyl-P binding" evidence="9">
    <location>
        <begin position="2"/>
        <end position="144"/>
    </location>
</feature>